<feature type="domain" description="PDZ" evidence="5">
    <location>
        <begin position="281"/>
        <end position="323"/>
    </location>
</feature>
<dbReference type="PRINTS" id="PR00834">
    <property type="entry name" value="PROTEASES2C"/>
</dbReference>
<keyword evidence="2 6" id="KW-0645">Protease</keyword>
<proteinExistence type="inferred from homology"/>
<dbReference type="STRING" id="1156985.SAMN04488118_11924"/>
<dbReference type="PROSITE" id="PS50106">
    <property type="entry name" value="PDZ"/>
    <property type="match status" value="2"/>
</dbReference>
<dbReference type="InterPro" id="IPR036034">
    <property type="entry name" value="PDZ_sf"/>
</dbReference>
<evidence type="ECO:0000256" key="3">
    <source>
        <dbReference type="ARBA" id="ARBA00022801"/>
    </source>
</evidence>
<evidence type="ECO:0000256" key="1">
    <source>
        <dbReference type="ARBA" id="ARBA00010541"/>
    </source>
</evidence>
<comment type="similarity">
    <text evidence="1">Belongs to the peptidase S1C family.</text>
</comment>
<dbReference type="SMART" id="SM00228">
    <property type="entry name" value="PDZ"/>
    <property type="match status" value="2"/>
</dbReference>
<dbReference type="RefSeq" id="WP_090221191.1">
    <property type="nucleotide sequence ID" value="NZ_FMWG01000019.1"/>
</dbReference>
<evidence type="ECO:0000256" key="2">
    <source>
        <dbReference type="ARBA" id="ARBA00022670"/>
    </source>
</evidence>
<accession>A0A1G5RIW5</accession>
<evidence type="ECO:0000313" key="6">
    <source>
        <dbReference type="EMBL" id="SCZ73818.1"/>
    </source>
</evidence>
<evidence type="ECO:0000256" key="4">
    <source>
        <dbReference type="ARBA" id="ARBA00022825"/>
    </source>
</evidence>
<dbReference type="InterPro" id="IPR041489">
    <property type="entry name" value="PDZ_6"/>
</dbReference>
<dbReference type="SUPFAM" id="SSF50156">
    <property type="entry name" value="PDZ domain-like"/>
    <property type="match status" value="2"/>
</dbReference>
<dbReference type="Proteomes" id="UP000198767">
    <property type="component" value="Unassembled WGS sequence"/>
</dbReference>
<organism evidence="6 7">
    <name type="scientific">Epibacterium ulvae</name>
    <dbReference type="NCBI Taxonomy" id="1156985"/>
    <lineage>
        <taxon>Bacteria</taxon>
        <taxon>Pseudomonadati</taxon>
        <taxon>Pseudomonadota</taxon>
        <taxon>Alphaproteobacteria</taxon>
        <taxon>Rhodobacterales</taxon>
        <taxon>Roseobacteraceae</taxon>
        <taxon>Epibacterium</taxon>
    </lineage>
</organism>
<dbReference type="PANTHER" id="PTHR22939">
    <property type="entry name" value="SERINE PROTEASE FAMILY S1C HTRA-RELATED"/>
    <property type="match status" value="1"/>
</dbReference>
<protein>
    <submittedName>
        <fullName evidence="6">Do/DeqQ family serine protease</fullName>
    </submittedName>
</protein>
<dbReference type="InterPro" id="IPR001940">
    <property type="entry name" value="Peptidase_S1C"/>
</dbReference>
<name>A0A1G5RIW5_9RHOB</name>
<dbReference type="GO" id="GO:0006508">
    <property type="term" value="P:proteolysis"/>
    <property type="evidence" value="ECO:0007669"/>
    <property type="project" value="UniProtKB-KW"/>
</dbReference>
<evidence type="ECO:0000313" key="7">
    <source>
        <dbReference type="Proteomes" id="UP000198767"/>
    </source>
</evidence>
<dbReference type="Gene3D" id="2.40.10.120">
    <property type="match status" value="1"/>
</dbReference>
<sequence length="464" mass="49383">MIRQSLTLLSLCLLVLGTSVRSETRVPQSSAEITLGFAPLVKEAAPAVVNIYAKIVTQSRGRSPFMDDPFFEDLFRGFNQPRPRVENSLGSGVILTADGVVVSNYHVVGMASEIRVVTNDRREFNARVVLADQASDLAILQLDDADNLPYLDLRDSDQVEVGELVLAIGNPFGVGQTVSSGIVSGLARTGTASGDGLGYFVQTDAPINPGNSGGALVDVNGDLIGINTRILSRSGGSNGIGFAIPANLVREFVRQAQRGAEDFERPWAGMSGQPMDADLANSLGLDLVEGMMISNLHPQSPFAEAGFVIGDVITQVDGKVVNSPSEMVFRMTVTGLGEEAQITRVRDGKIEQISVAMAVAPDAPQANPMRLGRGSLLPGLQIAQVNPALIARMGLSLNTQGVVILDAGRYAGRGGVQVGDVLLGVNGVLIETTQDAKDILSEKTRWLQLDLLRRGQRVSLRFRL</sequence>
<gene>
    <name evidence="6" type="ORF">SAMN04488118_11924</name>
</gene>
<reference evidence="6 7" key="1">
    <citation type="submission" date="2016-10" db="EMBL/GenBank/DDBJ databases">
        <authorList>
            <person name="de Groot N.N."/>
        </authorList>
    </citation>
    <scope>NUCLEOTIDE SEQUENCE [LARGE SCALE GENOMIC DNA]</scope>
    <source>
        <strain evidence="6 7">U95</strain>
    </source>
</reference>
<dbReference type="InterPro" id="IPR009003">
    <property type="entry name" value="Peptidase_S1_PA"/>
</dbReference>
<dbReference type="OrthoDB" id="9758917at2"/>
<dbReference type="Pfam" id="PF17820">
    <property type="entry name" value="PDZ_6"/>
    <property type="match status" value="1"/>
</dbReference>
<keyword evidence="7" id="KW-1185">Reference proteome</keyword>
<dbReference type="GO" id="GO:0004252">
    <property type="term" value="F:serine-type endopeptidase activity"/>
    <property type="evidence" value="ECO:0007669"/>
    <property type="project" value="InterPro"/>
</dbReference>
<dbReference type="AlphaFoldDB" id="A0A1G5RIW5"/>
<dbReference type="Gene3D" id="2.30.42.10">
    <property type="match status" value="2"/>
</dbReference>
<evidence type="ECO:0000259" key="5">
    <source>
        <dbReference type="PROSITE" id="PS50106"/>
    </source>
</evidence>
<dbReference type="InterPro" id="IPR001478">
    <property type="entry name" value="PDZ"/>
</dbReference>
<dbReference type="PANTHER" id="PTHR22939:SF129">
    <property type="entry name" value="SERINE PROTEASE HTRA2, MITOCHONDRIAL"/>
    <property type="match status" value="1"/>
</dbReference>
<feature type="domain" description="PDZ" evidence="5">
    <location>
        <begin position="379"/>
        <end position="455"/>
    </location>
</feature>
<dbReference type="SUPFAM" id="SSF50494">
    <property type="entry name" value="Trypsin-like serine proteases"/>
    <property type="match status" value="1"/>
</dbReference>
<dbReference type="Pfam" id="PF13180">
    <property type="entry name" value="PDZ_2"/>
    <property type="match status" value="1"/>
</dbReference>
<dbReference type="Pfam" id="PF13365">
    <property type="entry name" value="Trypsin_2"/>
    <property type="match status" value="1"/>
</dbReference>
<keyword evidence="3" id="KW-0378">Hydrolase</keyword>
<dbReference type="EMBL" id="FMWG01000019">
    <property type="protein sequence ID" value="SCZ73818.1"/>
    <property type="molecule type" value="Genomic_DNA"/>
</dbReference>
<keyword evidence="4" id="KW-0720">Serine protease</keyword>